<feature type="domain" description="Tr-type G" evidence="14">
    <location>
        <begin position="10"/>
        <end position="201"/>
    </location>
</feature>
<protein>
    <recommendedName>
        <fullName evidence="9 13">Elongation factor Tu</fullName>
        <shortName evidence="13">EF-Tu</shortName>
        <ecNumber evidence="13">3.6.5.3</ecNumber>
    </recommendedName>
</protein>
<dbReference type="PRINTS" id="PR00315">
    <property type="entry name" value="ELONGATNFCT"/>
</dbReference>
<dbReference type="GO" id="GO:0005525">
    <property type="term" value="F:GTP binding"/>
    <property type="evidence" value="ECO:0007669"/>
    <property type="project" value="UniProtKB-UniRule"/>
</dbReference>
<dbReference type="GO" id="GO:0003924">
    <property type="term" value="F:GTPase activity"/>
    <property type="evidence" value="ECO:0007669"/>
    <property type="project" value="UniProtKB-UniRule"/>
</dbReference>
<keyword evidence="4 13" id="KW-0251">Elongation factor</keyword>
<gene>
    <name evidence="13 15" type="primary">tuf</name>
    <name evidence="15" type="ORF">JI744_09750</name>
    <name evidence="16" type="ORF">JI744_09855</name>
</gene>
<dbReference type="Pfam" id="PF00009">
    <property type="entry name" value="GTP_EFTU"/>
    <property type="match status" value="1"/>
</dbReference>
<evidence type="ECO:0000256" key="13">
    <source>
        <dbReference type="HAMAP-Rule" id="MF_00118"/>
    </source>
</evidence>
<evidence type="ECO:0000256" key="6">
    <source>
        <dbReference type="ARBA" id="ARBA00022842"/>
    </source>
</evidence>
<dbReference type="EMBL" id="JAESVP010000004">
    <property type="protein sequence ID" value="MBL4928407.1"/>
    <property type="molecule type" value="Genomic_DNA"/>
</dbReference>
<keyword evidence="13" id="KW-0963">Cytoplasm</keyword>
<comment type="caution">
    <text evidence="15">The sequence shown here is derived from an EMBL/GenBank/DDBJ whole genome shotgun (WGS) entry which is preliminary data.</text>
</comment>
<dbReference type="NCBIfam" id="NF009373">
    <property type="entry name" value="PRK12736.1"/>
    <property type="match status" value="1"/>
</dbReference>
<dbReference type="RefSeq" id="WP_202660101.1">
    <property type="nucleotide sequence ID" value="NZ_JAESVP010000004.1"/>
</dbReference>
<feature type="binding site" evidence="13">
    <location>
        <begin position="19"/>
        <end position="26"/>
    </location>
    <ligand>
        <name>GTP</name>
        <dbReference type="ChEBI" id="CHEBI:37565"/>
    </ligand>
</feature>
<feature type="binding site" evidence="13">
    <location>
        <begin position="76"/>
        <end position="80"/>
    </location>
    <ligand>
        <name>GTP</name>
        <dbReference type="ChEBI" id="CHEBI:37565"/>
    </ligand>
</feature>
<dbReference type="InterPro" id="IPR033720">
    <property type="entry name" value="EFTU_2"/>
</dbReference>
<keyword evidence="5 13" id="KW-0378">Hydrolase</keyword>
<organism evidence="15 17">
    <name type="scientific">Fuscibacter oryzae</name>
    <dbReference type="NCBI Taxonomy" id="2803939"/>
    <lineage>
        <taxon>Bacteria</taxon>
        <taxon>Pseudomonadati</taxon>
        <taxon>Pseudomonadota</taxon>
        <taxon>Alphaproteobacteria</taxon>
        <taxon>Rhodobacterales</taxon>
        <taxon>Paracoccaceae</taxon>
        <taxon>Fuscibacter</taxon>
    </lineage>
</organism>
<reference evidence="15" key="1">
    <citation type="submission" date="2021-01" db="EMBL/GenBank/DDBJ databases">
        <title>Genome seq and assembly of Tabrizicola sp. KVB23.</title>
        <authorList>
            <person name="Chhetri G."/>
        </authorList>
    </citation>
    <scope>NUCLEOTIDE SEQUENCE</scope>
    <source>
        <strain evidence="15">KVB23</strain>
    </source>
</reference>
<dbReference type="HAMAP" id="MF_00118_B">
    <property type="entry name" value="EF_Tu_B"/>
    <property type="match status" value="1"/>
</dbReference>
<keyword evidence="8 13" id="KW-0342">GTP-binding</keyword>
<comment type="function">
    <text evidence="10">May play an important regulatory role in cell growth and in the bacterial response to nutrient deprivation.</text>
</comment>
<comment type="similarity">
    <text evidence="1 13">Belongs to the TRAFAC class translation factor GTPase superfamily. Classic translation factor GTPase family. EF-Tu/EF-1A subfamily.</text>
</comment>
<evidence type="ECO:0000256" key="10">
    <source>
        <dbReference type="ARBA" id="ARBA00058140"/>
    </source>
</evidence>
<evidence type="ECO:0000256" key="1">
    <source>
        <dbReference type="ARBA" id="ARBA00007249"/>
    </source>
</evidence>
<comment type="catalytic activity">
    <reaction evidence="13">
        <text>GTP + H2O = GDP + phosphate + H(+)</text>
        <dbReference type="Rhea" id="RHEA:19669"/>
        <dbReference type="ChEBI" id="CHEBI:15377"/>
        <dbReference type="ChEBI" id="CHEBI:15378"/>
        <dbReference type="ChEBI" id="CHEBI:37565"/>
        <dbReference type="ChEBI" id="CHEBI:43474"/>
        <dbReference type="ChEBI" id="CHEBI:58189"/>
        <dbReference type="EC" id="3.6.5.3"/>
    </reaction>
</comment>
<evidence type="ECO:0000313" key="16">
    <source>
        <dbReference type="EMBL" id="MBL4928407.1"/>
    </source>
</evidence>
<dbReference type="InterPro" id="IPR009000">
    <property type="entry name" value="Transl_B-barrel_sf"/>
</dbReference>
<dbReference type="Proteomes" id="UP000619033">
    <property type="component" value="Unassembled WGS sequence"/>
</dbReference>
<evidence type="ECO:0000256" key="8">
    <source>
        <dbReference type="ARBA" id="ARBA00023134"/>
    </source>
</evidence>
<sequence length="391" mass="43232">MAKAKFERNKPHVNIGTIGHVDHGKTTLTAAITKYFGEFRAYDQIDGAPEERARGITISTAHVEYETENRHYAHVDCPGHADYVKNMITGAAQMDGAILVCAASDGPMPQTREHILLGRQVGIPYMVCYMNKVDLVDDEELIELVEMELRELFSSYEYPGDDIPIIKGSAHQAMIGERKDIGEDSIRALMAAVDSYIPTPARAVDQPFLMPIEDVFSISGRGTVVTGRIERGVINVGDEVEIVGIRDTKKSTCTGVEMFRKLLDRGEAGDNVGILLRGIDREGVERGQVLCKPKSVNPHTKFEAEAYILTKEEGGRHTPFFANYRPQFYFRTTDVTGTVKLPEGTEMVMPGDNLKFEVELIAPIAMEEKLRFAIREGGRTVGAGVVARIIA</sequence>
<dbReference type="SUPFAM" id="SSF52540">
    <property type="entry name" value="P-loop containing nucleoside triphosphate hydrolases"/>
    <property type="match status" value="1"/>
</dbReference>
<feature type="binding site" evidence="13">
    <location>
        <begin position="131"/>
        <end position="134"/>
    </location>
    <ligand>
        <name>GTP</name>
        <dbReference type="ChEBI" id="CHEBI:37565"/>
    </ligand>
</feature>
<accession>A0A8J7MRP8</accession>
<keyword evidence="6 13" id="KW-0460">Magnesium</keyword>
<comment type="subunit">
    <text evidence="11">Monomer. Heterotetramer composed of two EF-Ts.EF-Tu dimer complexes.</text>
</comment>
<dbReference type="NCBIfam" id="NF000766">
    <property type="entry name" value="PRK00049.1"/>
    <property type="match status" value="1"/>
</dbReference>
<dbReference type="InterPro" id="IPR050055">
    <property type="entry name" value="EF-Tu_GTPase"/>
</dbReference>
<evidence type="ECO:0000259" key="14">
    <source>
        <dbReference type="PROSITE" id="PS51722"/>
    </source>
</evidence>
<dbReference type="NCBIfam" id="TIGR00485">
    <property type="entry name" value="EF-Tu"/>
    <property type="match status" value="1"/>
</dbReference>
<keyword evidence="7 13" id="KW-0648">Protein biosynthesis</keyword>
<dbReference type="InterPro" id="IPR004160">
    <property type="entry name" value="Transl_elong_EFTu/EF1A_C"/>
</dbReference>
<dbReference type="PROSITE" id="PS51722">
    <property type="entry name" value="G_TR_2"/>
    <property type="match status" value="1"/>
</dbReference>
<comment type="subunit">
    <text evidence="12">(Microbial infection) Upon infection by bacteriophage Qbeta, part of the viral RNA-dependent RNA polymerase complex, the other subunits are the viral replicase catalytic subunit (AC P14647), host ribosomal protein S1 and EF-Ts.</text>
</comment>
<dbReference type="SUPFAM" id="SSF50465">
    <property type="entry name" value="EF-Tu/eEF-1alpha/eIF2-gamma C-terminal domain"/>
    <property type="match status" value="1"/>
</dbReference>
<dbReference type="FunFam" id="3.40.50.300:FF:000003">
    <property type="entry name" value="Elongation factor Tu"/>
    <property type="match status" value="1"/>
</dbReference>
<proteinExistence type="inferred from homology"/>
<dbReference type="Gene3D" id="3.40.50.300">
    <property type="entry name" value="P-loop containing nucleotide triphosphate hydrolases"/>
    <property type="match status" value="1"/>
</dbReference>
<keyword evidence="2 13" id="KW-0479">Metal-binding</keyword>
<dbReference type="NCBIfam" id="NF009372">
    <property type="entry name" value="PRK12735.1"/>
    <property type="match status" value="1"/>
</dbReference>
<dbReference type="InterPro" id="IPR009001">
    <property type="entry name" value="Transl_elong_EF1A/Init_IF2_C"/>
</dbReference>
<dbReference type="CDD" id="cd01884">
    <property type="entry name" value="EF_Tu"/>
    <property type="match status" value="1"/>
</dbReference>
<comment type="function">
    <text evidence="13">GTP hydrolase that promotes the GTP-dependent binding of aminoacyl-tRNA to the A-site of ribosomes during protein biosynthesis.</text>
</comment>
<evidence type="ECO:0000313" key="17">
    <source>
        <dbReference type="Proteomes" id="UP000619033"/>
    </source>
</evidence>
<dbReference type="Gene3D" id="2.40.30.10">
    <property type="entry name" value="Translation factors"/>
    <property type="match status" value="2"/>
</dbReference>
<dbReference type="InterPro" id="IPR005225">
    <property type="entry name" value="Small_GTP-bd"/>
</dbReference>
<dbReference type="PANTHER" id="PTHR43721">
    <property type="entry name" value="ELONGATION FACTOR TU-RELATED"/>
    <property type="match status" value="1"/>
</dbReference>
<dbReference type="InterPro" id="IPR004541">
    <property type="entry name" value="Transl_elong_EFTu/EF1A_bac/org"/>
</dbReference>
<dbReference type="InterPro" id="IPR031157">
    <property type="entry name" value="G_TR_CS"/>
</dbReference>
<evidence type="ECO:0000256" key="12">
    <source>
        <dbReference type="ARBA" id="ARBA00064283"/>
    </source>
</evidence>
<evidence type="ECO:0000256" key="7">
    <source>
        <dbReference type="ARBA" id="ARBA00022917"/>
    </source>
</evidence>
<feature type="binding site" evidence="13">
    <location>
        <position position="26"/>
    </location>
    <ligand>
        <name>Mg(2+)</name>
        <dbReference type="ChEBI" id="CHEBI:18420"/>
    </ligand>
</feature>
<evidence type="ECO:0000313" key="15">
    <source>
        <dbReference type="EMBL" id="MBL4928387.1"/>
    </source>
</evidence>
<evidence type="ECO:0000256" key="3">
    <source>
        <dbReference type="ARBA" id="ARBA00022741"/>
    </source>
</evidence>
<evidence type="ECO:0000256" key="5">
    <source>
        <dbReference type="ARBA" id="ARBA00022801"/>
    </source>
</evidence>
<evidence type="ECO:0000256" key="9">
    <source>
        <dbReference type="ARBA" id="ARBA00029554"/>
    </source>
</evidence>
<comment type="subcellular location">
    <subcellularLocation>
        <location evidence="13">Cytoplasm</location>
    </subcellularLocation>
</comment>
<dbReference type="GO" id="GO:0000287">
    <property type="term" value="F:magnesium ion binding"/>
    <property type="evidence" value="ECO:0007669"/>
    <property type="project" value="UniProtKB-UniRule"/>
</dbReference>
<dbReference type="InterPro" id="IPR041709">
    <property type="entry name" value="EF-Tu_GTP-bd"/>
</dbReference>
<dbReference type="FunFam" id="2.40.30.10:FF:000001">
    <property type="entry name" value="Elongation factor Tu"/>
    <property type="match status" value="1"/>
</dbReference>
<dbReference type="Pfam" id="PF03143">
    <property type="entry name" value="GTP_EFTU_D3"/>
    <property type="match status" value="1"/>
</dbReference>
<dbReference type="PROSITE" id="PS00301">
    <property type="entry name" value="G_TR_1"/>
    <property type="match status" value="1"/>
</dbReference>
<dbReference type="EMBL" id="JAESVP010000004">
    <property type="protein sequence ID" value="MBL4928387.1"/>
    <property type="molecule type" value="Genomic_DNA"/>
</dbReference>
<evidence type="ECO:0000256" key="2">
    <source>
        <dbReference type="ARBA" id="ARBA00022723"/>
    </source>
</evidence>
<dbReference type="EC" id="3.6.5.3" evidence="13"/>
<dbReference type="PANTHER" id="PTHR43721:SF22">
    <property type="entry name" value="ELONGATION FACTOR TU, MITOCHONDRIAL"/>
    <property type="match status" value="1"/>
</dbReference>
<evidence type="ECO:0000256" key="4">
    <source>
        <dbReference type="ARBA" id="ARBA00022768"/>
    </source>
</evidence>
<dbReference type="NCBIfam" id="TIGR00231">
    <property type="entry name" value="small_GTP"/>
    <property type="match status" value="1"/>
</dbReference>
<dbReference type="CDD" id="cd03707">
    <property type="entry name" value="EFTU_III"/>
    <property type="match status" value="1"/>
</dbReference>
<dbReference type="AlphaFoldDB" id="A0A8J7MRP8"/>
<dbReference type="SUPFAM" id="SSF50447">
    <property type="entry name" value="Translation proteins"/>
    <property type="match status" value="1"/>
</dbReference>
<dbReference type="InterPro" id="IPR004161">
    <property type="entry name" value="EFTu-like_2"/>
</dbReference>
<dbReference type="InterPro" id="IPR000795">
    <property type="entry name" value="T_Tr_GTP-bd_dom"/>
</dbReference>
<dbReference type="CDD" id="cd03697">
    <property type="entry name" value="EFTU_II"/>
    <property type="match status" value="1"/>
</dbReference>
<dbReference type="GO" id="GO:0003746">
    <property type="term" value="F:translation elongation factor activity"/>
    <property type="evidence" value="ECO:0007669"/>
    <property type="project" value="UniProtKB-UniRule"/>
</dbReference>
<keyword evidence="17" id="KW-1185">Reference proteome</keyword>
<dbReference type="Pfam" id="PF03144">
    <property type="entry name" value="GTP_EFTU_D2"/>
    <property type="match status" value="1"/>
</dbReference>
<evidence type="ECO:0000256" key="11">
    <source>
        <dbReference type="ARBA" id="ARBA00063778"/>
    </source>
</evidence>
<keyword evidence="3 13" id="KW-0547">Nucleotide-binding</keyword>
<name>A0A8J7MRP8_9RHOB</name>
<dbReference type="GO" id="GO:0005737">
    <property type="term" value="C:cytoplasm"/>
    <property type="evidence" value="ECO:0007669"/>
    <property type="project" value="UniProtKB-SubCell"/>
</dbReference>
<dbReference type="InterPro" id="IPR027417">
    <property type="entry name" value="P-loop_NTPase"/>
</dbReference>